<dbReference type="EMBL" id="ADNV01000158">
    <property type="protein sequence ID" value="EFG78269.1"/>
    <property type="molecule type" value="Genomic_DNA"/>
</dbReference>
<comment type="caution">
    <text evidence="2">The sequence shown here is derived from an EMBL/GenBank/DDBJ whole genome shotgun (WGS) entry which is preliminary data.</text>
</comment>
<keyword evidence="3" id="KW-1185">Reference proteome</keyword>
<protein>
    <submittedName>
        <fullName evidence="2">Uncharacterized protein</fullName>
    </submittedName>
</protein>
<evidence type="ECO:0000313" key="3">
    <source>
        <dbReference type="Proteomes" id="UP000003653"/>
    </source>
</evidence>
<reference evidence="2 3" key="1">
    <citation type="submission" date="2010-04" db="EMBL/GenBank/DDBJ databases">
        <authorList>
            <person name="Muzny D."/>
            <person name="Qin X."/>
            <person name="Deng J."/>
            <person name="Jiang H."/>
            <person name="Liu Y."/>
            <person name="Qu J."/>
            <person name="Song X.-Z."/>
            <person name="Zhang L."/>
            <person name="Thornton R."/>
            <person name="Coyle M."/>
            <person name="Francisco L."/>
            <person name="Jackson L."/>
            <person name="Javaid M."/>
            <person name="Korchina V."/>
            <person name="Kovar C."/>
            <person name="Mata R."/>
            <person name="Mathew T."/>
            <person name="Ngo R."/>
            <person name="Nguyen L."/>
            <person name="Nguyen N."/>
            <person name="Okwuonu G."/>
            <person name="Ongeri F."/>
            <person name="Pham C."/>
            <person name="Simmons D."/>
            <person name="Wilczek-Boney K."/>
            <person name="Hale W."/>
            <person name="Jakkamsetti A."/>
            <person name="Pham P."/>
            <person name="Ruth R."/>
            <person name="San Lucas F."/>
            <person name="Warren J."/>
            <person name="Zhang J."/>
            <person name="Zhao Z."/>
            <person name="Zhou C."/>
            <person name="Zhu D."/>
            <person name="Lee S."/>
            <person name="Bess C."/>
            <person name="Blankenburg K."/>
            <person name="Forbes L."/>
            <person name="Fu Q."/>
            <person name="Gubbala S."/>
            <person name="Hirani K."/>
            <person name="Jayaseelan J.C."/>
            <person name="Lara F."/>
            <person name="Munidasa M."/>
            <person name="Palculict T."/>
            <person name="Patil S."/>
            <person name="Pu L.-L."/>
            <person name="Saada N."/>
            <person name="Tang L."/>
            <person name="Weissenberger G."/>
            <person name="Zhu Y."/>
            <person name="Hemphill L."/>
            <person name="Shang Y."/>
            <person name="Youmans B."/>
            <person name="Ayvaz T."/>
            <person name="Ross M."/>
            <person name="Santibanez J."/>
            <person name="Aqrawi P."/>
            <person name="Gross S."/>
            <person name="Joshi V."/>
            <person name="Fowler G."/>
            <person name="Nazareth L."/>
            <person name="Reid J."/>
            <person name="Worley K."/>
            <person name="Petrosino J."/>
            <person name="Highlander S."/>
            <person name="Gibbs R."/>
        </authorList>
    </citation>
    <scope>NUCLEOTIDE SEQUENCE [LARGE SCALE GENOMIC DNA]</scope>
    <source>
        <strain evidence="2 3">ATCC BAA-614</strain>
    </source>
</reference>
<proteinExistence type="predicted"/>
<accession>D5P6N1</accession>
<keyword evidence="1" id="KW-0472">Membrane</keyword>
<keyword evidence="1" id="KW-1133">Transmembrane helix</keyword>
<feature type="transmembrane region" description="Helical" evidence="1">
    <location>
        <begin position="12"/>
        <end position="33"/>
    </location>
</feature>
<sequence length="47" mass="5032">MVAKQEEGSNTVKIRMGLAAVALLVAVMVWLLASHTLDWVLSTGLAH</sequence>
<name>D5P6N1_9MYCO</name>
<gene>
    <name evidence="2" type="ORF">HMPREF0591_1825</name>
</gene>
<evidence type="ECO:0000256" key="1">
    <source>
        <dbReference type="SAM" id="Phobius"/>
    </source>
</evidence>
<keyword evidence="1" id="KW-0812">Transmembrane</keyword>
<dbReference type="HOGENOM" id="CLU_3170495_0_0_11"/>
<dbReference type="AlphaFoldDB" id="D5P6N1"/>
<dbReference type="Proteomes" id="UP000003653">
    <property type="component" value="Unassembled WGS sequence"/>
</dbReference>
<evidence type="ECO:0000313" key="2">
    <source>
        <dbReference type="EMBL" id="EFG78269.1"/>
    </source>
</evidence>
<organism evidence="2 3">
    <name type="scientific">Mycobacterium parascrofulaceum ATCC BAA-614</name>
    <dbReference type="NCBI Taxonomy" id="525368"/>
    <lineage>
        <taxon>Bacteria</taxon>
        <taxon>Bacillati</taxon>
        <taxon>Actinomycetota</taxon>
        <taxon>Actinomycetes</taxon>
        <taxon>Mycobacteriales</taxon>
        <taxon>Mycobacteriaceae</taxon>
        <taxon>Mycobacterium</taxon>
        <taxon>Mycobacterium simiae complex</taxon>
    </lineage>
</organism>